<protein>
    <recommendedName>
        <fullName evidence="5">Secreted protein</fullName>
    </recommendedName>
</protein>
<feature type="signal peptide" evidence="2">
    <location>
        <begin position="1"/>
        <end position="16"/>
    </location>
</feature>
<accession>A0A812M7K7</accession>
<dbReference type="Proteomes" id="UP000604046">
    <property type="component" value="Unassembled WGS sequence"/>
</dbReference>
<organism evidence="3 4">
    <name type="scientific">Symbiodinium natans</name>
    <dbReference type="NCBI Taxonomy" id="878477"/>
    <lineage>
        <taxon>Eukaryota</taxon>
        <taxon>Sar</taxon>
        <taxon>Alveolata</taxon>
        <taxon>Dinophyceae</taxon>
        <taxon>Suessiales</taxon>
        <taxon>Symbiodiniaceae</taxon>
        <taxon>Symbiodinium</taxon>
    </lineage>
</organism>
<keyword evidence="4" id="KW-1185">Reference proteome</keyword>
<dbReference type="AlphaFoldDB" id="A0A812M7K7"/>
<evidence type="ECO:0000256" key="2">
    <source>
        <dbReference type="SAM" id="SignalP"/>
    </source>
</evidence>
<keyword evidence="2" id="KW-0732">Signal</keyword>
<feature type="chain" id="PRO_5033057020" description="Secreted protein" evidence="2">
    <location>
        <begin position="17"/>
        <end position="102"/>
    </location>
</feature>
<dbReference type="EMBL" id="CAJNDS010001213">
    <property type="protein sequence ID" value="CAE7251861.1"/>
    <property type="molecule type" value="Genomic_DNA"/>
</dbReference>
<comment type="caution">
    <text evidence="3">The sequence shown here is derived from an EMBL/GenBank/DDBJ whole genome shotgun (WGS) entry which is preliminary data.</text>
</comment>
<evidence type="ECO:0000313" key="4">
    <source>
        <dbReference type="Proteomes" id="UP000604046"/>
    </source>
</evidence>
<evidence type="ECO:0008006" key="5">
    <source>
        <dbReference type="Google" id="ProtNLM"/>
    </source>
</evidence>
<evidence type="ECO:0000256" key="1">
    <source>
        <dbReference type="SAM" id="MobiDB-lite"/>
    </source>
</evidence>
<sequence length="102" mass="11057">MRLAILLCGCLAIALGHEGSDVSEVPKDPVEVCSEHDDADDAALFQSIGGPPMARLPRSTSPGSKHRRKHVVVKKVLQAHRGKHSLQRAHHGMMVSGPPVWR</sequence>
<feature type="region of interest" description="Disordered" evidence="1">
    <location>
        <begin position="47"/>
        <end position="102"/>
    </location>
</feature>
<name>A0A812M7K7_9DINO</name>
<reference evidence="3" key="1">
    <citation type="submission" date="2021-02" db="EMBL/GenBank/DDBJ databases">
        <authorList>
            <person name="Dougan E. K."/>
            <person name="Rhodes N."/>
            <person name="Thang M."/>
            <person name="Chan C."/>
        </authorList>
    </citation>
    <scope>NUCLEOTIDE SEQUENCE</scope>
</reference>
<proteinExistence type="predicted"/>
<feature type="compositionally biased region" description="Basic residues" evidence="1">
    <location>
        <begin position="64"/>
        <end position="91"/>
    </location>
</feature>
<gene>
    <name evidence="3" type="ORF">SNAT2548_LOCUS12508</name>
</gene>
<evidence type="ECO:0000313" key="3">
    <source>
        <dbReference type="EMBL" id="CAE7251861.1"/>
    </source>
</evidence>